<comment type="caution">
    <text evidence="2">The sequence shown here is derived from an EMBL/GenBank/DDBJ whole genome shotgun (WGS) entry which is preliminary data.</text>
</comment>
<gene>
    <name evidence="2" type="ORF">TPR58_18830</name>
</gene>
<reference evidence="2 3" key="1">
    <citation type="submission" date="2024-05" db="EMBL/GenBank/DDBJ databases">
        <title>Sphingomonas sp. HF-S3 16S ribosomal RNA gene Genome sequencing and assembly.</title>
        <authorList>
            <person name="Lee H."/>
        </authorList>
    </citation>
    <scope>NUCLEOTIDE SEQUENCE [LARGE SCALE GENOMIC DNA]</scope>
    <source>
        <strain evidence="2 3">HF-S3</strain>
    </source>
</reference>
<dbReference type="Proteomes" id="UP001427805">
    <property type="component" value="Unassembled WGS sequence"/>
</dbReference>
<evidence type="ECO:0000256" key="1">
    <source>
        <dbReference type="SAM" id="SignalP"/>
    </source>
</evidence>
<organism evidence="2 3">
    <name type="scientific">Sphingomonas rustica</name>
    <dbReference type="NCBI Taxonomy" id="3103142"/>
    <lineage>
        <taxon>Bacteria</taxon>
        <taxon>Pseudomonadati</taxon>
        <taxon>Pseudomonadota</taxon>
        <taxon>Alphaproteobacteria</taxon>
        <taxon>Sphingomonadales</taxon>
        <taxon>Sphingomonadaceae</taxon>
        <taxon>Sphingomonas</taxon>
    </lineage>
</organism>
<accession>A0ABV0BCG0</accession>
<keyword evidence="3" id="KW-1185">Reference proteome</keyword>
<dbReference type="EMBL" id="JBDIZK010000012">
    <property type="protein sequence ID" value="MEN3749237.1"/>
    <property type="molecule type" value="Genomic_DNA"/>
</dbReference>
<evidence type="ECO:0000313" key="2">
    <source>
        <dbReference type="EMBL" id="MEN3749237.1"/>
    </source>
</evidence>
<evidence type="ECO:0000313" key="3">
    <source>
        <dbReference type="Proteomes" id="UP001427805"/>
    </source>
</evidence>
<feature type="signal peptide" evidence="1">
    <location>
        <begin position="1"/>
        <end position="19"/>
    </location>
</feature>
<keyword evidence="1" id="KW-0732">Signal</keyword>
<sequence>MIGYAIPLMLLSAAVSVGAATPQDRLASERADLAKRLDGLTPGKSRTCVPLTGIQEVKFYDGKGLFVQSRSRMWTNDARGGCRVSNDDMIVARLTTGQYCSGDIIETRSRSTNMFTGSCALGDFVPYSRP</sequence>
<feature type="chain" id="PRO_5045138280" evidence="1">
    <location>
        <begin position="20"/>
        <end position="130"/>
    </location>
</feature>
<name>A0ABV0BCG0_9SPHN</name>
<dbReference type="RefSeq" id="WP_346248276.1">
    <property type="nucleotide sequence ID" value="NZ_JBDIZK010000012.1"/>
</dbReference>
<proteinExistence type="predicted"/>
<protein>
    <submittedName>
        <fullName evidence="2">Uncharacterized protein</fullName>
    </submittedName>
</protein>